<sequence>MERTRYYDVDSSAELNSIREGEVMEEPEMTERVVEDKLFVAVASKVKESKSTVLWALQNSQGSQICIIYVHQPAKTISVLGGKFPISSLGEQEVRAHRETERREVNKILDEYICLCSKAGANAEKLYIEMDTIEKGIVELISQYRIGKLVMGGAADGRYSRKMIELKSKKAKYVRLHAPSFCHIWFICKGRLIHTREGIKGLNLNMVEDNRSKPGFYQGQELYNRSSVGMLSPSSSTASGSSAPGSLFLAGGSFSEFDQSSGTTISRSSTLSTQSEAAGSSPFSSPFESIREREARFGLSPLHRPQKKPPNALASIALERDMNEKLYQQLEQAMAEAENFRRQVFEESMRCRKAEKDMIEAIHKEKASESLYVEELKRRKEIEQELAKQTSEYEGMKQQLDMVLEQLRVALDQKSWLESRIEKSDLLGGVEVDTANGNQAPSYS</sequence>
<evidence type="ECO:0000313" key="6">
    <source>
        <dbReference type="EMBL" id="GMH00515.1"/>
    </source>
</evidence>
<organism evidence="6 7">
    <name type="scientific">Nepenthes gracilis</name>
    <name type="common">Slender pitcher plant</name>
    <dbReference type="NCBI Taxonomy" id="150966"/>
    <lineage>
        <taxon>Eukaryota</taxon>
        <taxon>Viridiplantae</taxon>
        <taxon>Streptophyta</taxon>
        <taxon>Embryophyta</taxon>
        <taxon>Tracheophyta</taxon>
        <taxon>Spermatophyta</taxon>
        <taxon>Magnoliopsida</taxon>
        <taxon>eudicotyledons</taxon>
        <taxon>Gunneridae</taxon>
        <taxon>Pentapetalae</taxon>
        <taxon>Caryophyllales</taxon>
        <taxon>Nepenthaceae</taxon>
        <taxon>Nepenthes</taxon>
    </lineage>
</organism>
<evidence type="ECO:0000256" key="4">
    <source>
        <dbReference type="SAM" id="Coils"/>
    </source>
</evidence>
<dbReference type="PANTHER" id="PTHR45647">
    <property type="entry name" value="OS02G0152300 PROTEIN"/>
    <property type="match status" value="1"/>
</dbReference>
<comment type="caution">
    <text evidence="6">The sequence shown here is derived from an EMBL/GenBank/DDBJ whole genome shotgun (WGS) entry which is preliminary data.</text>
</comment>
<dbReference type="Proteomes" id="UP001279734">
    <property type="component" value="Unassembled WGS sequence"/>
</dbReference>
<feature type="coiled-coil region" evidence="4">
    <location>
        <begin position="372"/>
        <end position="406"/>
    </location>
</feature>
<keyword evidence="7" id="KW-1185">Reference proteome</keyword>
<dbReference type="EMBL" id="BSYO01000002">
    <property type="protein sequence ID" value="GMH00515.1"/>
    <property type="molecule type" value="Genomic_DNA"/>
</dbReference>
<accession>A0AAD3RYE0</accession>
<dbReference type="InterPro" id="IPR014729">
    <property type="entry name" value="Rossmann-like_a/b/a_fold"/>
</dbReference>
<dbReference type="Gene3D" id="3.40.50.620">
    <property type="entry name" value="HUPs"/>
    <property type="match status" value="1"/>
</dbReference>
<dbReference type="PANTHER" id="PTHR45647:SF100">
    <property type="entry name" value="U-BOX DOMAIN-CONTAINING PROTEIN 33"/>
    <property type="match status" value="1"/>
</dbReference>
<evidence type="ECO:0000313" key="7">
    <source>
        <dbReference type="Proteomes" id="UP001279734"/>
    </source>
</evidence>
<feature type="compositionally biased region" description="Polar residues" evidence="5">
    <location>
        <begin position="260"/>
        <end position="287"/>
    </location>
</feature>
<feature type="region of interest" description="Disordered" evidence="5">
    <location>
        <begin position="260"/>
        <end position="288"/>
    </location>
</feature>
<reference evidence="6" key="1">
    <citation type="submission" date="2023-05" db="EMBL/GenBank/DDBJ databases">
        <title>Nepenthes gracilis genome sequencing.</title>
        <authorList>
            <person name="Fukushima K."/>
        </authorList>
    </citation>
    <scope>NUCLEOTIDE SEQUENCE</scope>
    <source>
        <strain evidence="6">SING2019-196</strain>
    </source>
</reference>
<evidence type="ECO:0000256" key="2">
    <source>
        <dbReference type="ARBA" id="ARBA00012483"/>
    </source>
</evidence>
<evidence type="ECO:0000256" key="1">
    <source>
        <dbReference type="ARBA" id="ARBA00000900"/>
    </source>
</evidence>
<dbReference type="InterPro" id="IPR051348">
    <property type="entry name" value="U-box_ubiquitin_ligases"/>
</dbReference>
<dbReference type="GO" id="GO:0061630">
    <property type="term" value="F:ubiquitin protein ligase activity"/>
    <property type="evidence" value="ECO:0007669"/>
    <property type="project" value="UniProtKB-EC"/>
</dbReference>
<dbReference type="AlphaFoldDB" id="A0AAD3RYE0"/>
<dbReference type="EC" id="2.3.2.27" evidence="2"/>
<keyword evidence="3" id="KW-0833">Ubl conjugation pathway</keyword>
<comment type="catalytic activity">
    <reaction evidence="1">
        <text>S-ubiquitinyl-[E2 ubiquitin-conjugating enzyme]-L-cysteine + [acceptor protein]-L-lysine = [E2 ubiquitin-conjugating enzyme]-L-cysteine + N(6)-ubiquitinyl-[acceptor protein]-L-lysine.</text>
        <dbReference type="EC" id="2.3.2.27"/>
    </reaction>
</comment>
<dbReference type="CDD" id="cd01989">
    <property type="entry name" value="USP_STK_Ubox_N"/>
    <property type="match status" value="1"/>
</dbReference>
<name>A0AAD3RYE0_NEPGR</name>
<proteinExistence type="predicted"/>
<evidence type="ECO:0000256" key="3">
    <source>
        <dbReference type="ARBA" id="ARBA00022786"/>
    </source>
</evidence>
<protein>
    <recommendedName>
        <fullName evidence="2">RING-type E3 ubiquitin transferase</fullName>
        <ecNumber evidence="2">2.3.2.27</ecNumber>
    </recommendedName>
</protein>
<feature type="coiled-coil region" evidence="4">
    <location>
        <begin position="316"/>
        <end position="347"/>
    </location>
</feature>
<keyword evidence="4" id="KW-0175">Coiled coil</keyword>
<evidence type="ECO:0000256" key="5">
    <source>
        <dbReference type="SAM" id="MobiDB-lite"/>
    </source>
</evidence>
<gene>
    <name evidence="6" type="ORF">Nepgr_002354</name>
</gene>